<accession>A0A371HHY7</accession>
<organism evidence="1 2">
    <name type="scientific">Mucuna pruriens</name>
    <name type="common">Velvet bean</name>
    <name type="synonym">Dolichos pruriens</name>
    <dbReference type="NCBI Taxonomy" id="157652"/>
    <lineage>
        <taxon>Eukaryota</taxon>
        <taxon>Viridiplantae</taxon>
        <taxon>Streptophyta</taxon>
        <taxon>Embryophyta</taxon>
        <taxon>Tracheophyta</taxon>
        <taxon>Spermatophyta</taxon>
        <taxon>Magnoliopsida</taxon>
        <taxon>eudicotyledons</taxon>
        <taxon>Gunneridae</taxon>
        <taxon>Pentapetalae</taxon>
        <taxon>rosids</taxon>
        <taxon>fabids</taxon>
        <taxon>Fabales</taxon>
        <taxon>Fabaceae</taxon>
        <taxon>Papilionoideae</taxon>
        <taxon>50 kb inversion clade</taxon>
        <taxon>NPAAA clade</taxon>
        <taxon>indigoferoid/millettioid clade</taxon>
        <taxon>Phaseoleae</taxon>
        <taxon>Mucuna</taxon>
    </lineage>
</organism>
<dbReference type="Gene3D" id="3.30.420.10">
    <property type="entry name" value="Ribonuclease H-like superfamily/Ribonuclease H"/>
    <property type="match status" value="1"/>
</dbReference>
<evidence type="ECO:0000313" key="1">
    <source>
        <dbReference type="EMBL" id="RDY02405.1"/>
    </source>
</evidence>
<reference evidence="1" key="1">
    <citation type="submission" date="2018-05" db="EMBL/GenBank/DDBJ databases">
        <title>Draft genome of Mucuna pruriens seed.</title>
        <authorList>
            <person name="Nnadi N.E."/>
            <person name="Vos R."/>
            <person name="Hasami M.H."/>
            <person name="Devisetty U.K."/>
            <person name="Aguiy J.C."/>
        </authorList>
    </citation>
    <scope>NUCLEOTIDE SEQUENCE [LARGE SCALE GENOMIC DNA]</scope>
    <source>
        <strain evidence="1">JCA_2017</strain>
    </source>
</reference>
<dbReference type="PANTHER" id="PTHR35046">
    <property type="entry name" value="ZINC KNUCKLE (CCHC-TYPE) FAMILY PROTEIN"/>
    <property type="match status" value="1"/>
</dbReference>
<comment type="caution">
    <text evidence="1">The sequence shown here is derived from an EMBL/GenBank/DDBJ whole genome shotgun (WGS) entry which is preliminary data.</text>
</comment>
<dbReference type="STRING" id="157652.A0A371HHY7"/>
<feature type="non-terminal residue" evidence="1">
    <location>
        <position position="1"/>
    </location>
</feature>
<evidence type="ECO:0008006" key="3">
    <source>
        <dbReference type="Google" id="ProtNLM"/>
    </source>
</evidence>
<dbReference type="EMBL" id="QJKJ01002541">
    <property type="protein sequence ID" value="RDY02405.1"/>
    <property type="molecule type" value="Genomic_DNA"/>
</dbReference>
<dbReference type="SUPFAM" id="SSF53098">
    <property type="entry name" value="Ribonuclease H-like"/>
    <property type="match status" value="1"/>
</dbReference>
<dbReference type="PANTHER" id="PTHR35046:SF9">
    <property type="entry name" value="RNA-DIRECTED DNA POLYMERASE"/>
    <property type="match status" value="1"/>
</dbReference>
<gene>
    <name evidence="1" type="ORF">CR513_14132</name>
</gene>
<sequence>MDLVLRLRRSKDRFPKITHFIPYLKVVRLRGLPKTIVLNMKSKFLSYFWRILWNKLATKLFFSTTCHPKTNGQTVVVNRTLSQLLRVVNITISYSSFELAYRFNPSSPLDFLPLPNMSFRLSEERLFKAQFVKKLHEKVQSHIKKSTQAPILRSNSLQEMEYEMKMDKHVKDTQEGLKTMETIHFKAL</sequence>
<dbReference type="InterPro" id="IPR012337">
    <property type="entry name" value="RNaseH-like_sf"/>
</dbReference>
<protein>
    <recommendedName>
        <fullName evidence="3">Integrase catalytic domain-containing protein</fullName>
    </recommendedName>
</protein>
<dbReference type="InterPro" id="IPR036397">
    <property type="entry name" value="RNaseH_sf"/>
</dbReference>
<dbReference type="Proteomes" id="UP000257109">
    <property type="component" value="Unassembled WGS sequence"/>
</dbReference>
<dbReference type="AlphaFoldDB" id="A0A371HHY7"/>
<dbReference type="GO" id="GO:0003676">
    <property type="term" value="F:nucleic acid binding"/>
    <property type="evidence" value="ECO:0007669"/>
    <property type="project" value="InterPro"/>
</dbReference>
<keyword evidence="2" id="KW-1185">Reference proteome</keyword>
<dbReference type="OrthoDB" id="1935586at2759"/>
<evidence type="ECO:0000313" key="2">
    <source>
        <dbReference type="Proteomes" id="UP000257109"/>
    </source>
</evidence>
<proteinExistence type="predicted"/>
<name>A0A371HHY7_MUCPR</name>